<evidence type="ECO:0000256" key="1">
    <source>
        <dbReference type="SAM" id="MobiDB-lite"/>
    </source>
</evidence>
<keyword evidence="2" id="KW-0472">Membrane</keyword>
<keyword evidence="4" id="KW-1185">Reference proteome</keyword>
<sequence>MNSDVNLKSSSDSRKRLLAATVGSGALAVMALFGIAHSLPTADTSGVTADSGKETKMPGFTSPAVSGMEMGATTTMQPTDEPTALATTKAVPAITPAGN</sequence>
<accession>A0A6N4WB42</accession>
<feature type="region of interest" description="Disordered" evidence="1">
    <location>
        <begin position="44"/>
        <end position="67"/>
    </location>
</feature>
<name>A0A6N4WB42_9MYCO</name>
<dbReference type="RefSeq" id="WP_163805448.1">
    <property type="nucleotide sequence ID" value="NZ_AP022620.1"/>
</dbReference>
<gene>
    <name evidence="3" type="ORF">MANY_35960</name>
</gene>
<evidence type="ECO:0000313" key="4">
    <source>
        <dbReference type="Proteomes" id="UP000467249"/>
    </source>
</evidence>
<protein>
    <submittedName>
        <fullName evidence="3">Uncharacterized protein</fullName>
    </submittedName>
</protein>
<dbReference type="KEGG" id="many:MANY_35960"/>
<proteinExistence type="predicted"/>
<evidence type="ECO:0000256" key="2">
    <source>
        <dbReference type="SAM" id="Phobius"/>
    </source>
</evidence>
<feature type="transmembrane region" description="Helical" evidence="2">
    <location>
        <begin position="17"/>
        <end position="36"/>
    </location>
</feature>
<evidence type="ECO:0000313" key="3">
    <source>
        <dbReference type="EMBL" id="BBZ78259.1"/>
    </source>
</evidence>
<keyword evidence="2" id="KW-1133">Transmembrane helix</keyword>
<reference evidence="3 4" key="1">
    <citation type="journal article" date="2019" name="Emerg. Microbes Infect.">
        <title>Comprehensive subspecies identification of 175 nontuberculous mycobacteria species based on 7547 genomic profiles.</title>
        <authorList>
            <person name="Matsumoto Y."/>
            <person name="Kinjo T."/>
            <person name="Motooka D."/>
            <person name="Nabeya D."/>
            <person name="Jung N."/>
            <person name="Uechi K."/>
            <person name="Horii T."/>
            <person name="Iida T."/>
            <person name="Fujita J."/>
            <person name="Nakamura S."/>
        </authorList>
    </citation>
    <scope>NUCLEOTIDE SEQUENCE [LARGE SCALE GENOMIC DNA]</scope>
    <source>
        <strain evidence="3 4">JCM 30275</strain>
    </source>
</reference>
<dbReference type="EMBL" id="AP022620">
    <property type="protein sequence ID" value="BBZ78259.1"/>
    <property type="molecule type" value="Genomic_DNA"/>
</dbReference>
<organism evidence="3 4">
    <name type="scientific">Mycolicibacterium anyangense</name>
    <dbReference type="NCBI Taxonomy" id="1431246"/>
    <lineage>
        <taxon>Bacteria</taxon>
        <taxon>Bacillati</taxon>
        <taxon>Actinomycetota</taxon>
        <taxon>Actinomycetes</taxon>
        <taxon>Mycobacteriales</taxon>
        <taxon>Mycobacteriaceae</taxon>
        <taxon>Mycolicibacterium</taxon>
    </lineage>
</organism>
<dbReference type="Proteomes" id="UP000467249">
    <property type="component" value="Chromosome"/>
</dbReference>
<keyword evidence="2" id="KW-0812">Transmembrane</keyword>
<dbReference type="AlphaFoldDB" id="A0A6N4WB42"/>